<dbReference type="OrthoDB" id="187139at2759"/>
<dbReference type="SMART" id="SM00710">
    <property type="entry name" value="PbH1"/>
    <property type="match status" value="6"/>
</dbReference>
<dbReference type="InterPro" id="IPR011050">
    <property type="entry name" value="Pectin_lyase_fold/virulence"/>
</dbReference>
<dbReference type="GO" id="GO:0004650">
    <property type="term" value="F:polygalacturonase activity"/>
    <property type="evidence" value="ECO:0007669"/>
    <property type="project" value="InterPro"/>
</dbReference>
<feature type="chain" id="PRO_5040298674" description="Polygalacturonase" evidence="10">
    <location>
        <begin position="21"/>
        <end position="389"/>
    </location>
</feature>
<gene>
    <name evidence="11" type="ORF">NE237_029198</name>
</gene>
<comment type="similarity">
    <text evidence="2 9">Belongs to the glycosyl hydrolase 28 family.</text>
</comment>
<evidence type="ECO:0000313" key="11">
    <source>
        <dbReference type="EMBL" id="KAJ4952366.1"/>
    </source>
</evidence>
<dbReference type="Proteomes" id="UP001141806">
    <property type="component" value="Unassembled WGS sequence"/>
</dbReference>
<dbReference type="Pfam" id="PF00295">
    <property type="entry name" value="Glyco_hydro_28"/>
    <property type="match status" value="1"/>
</dbReference>
<dbReference type="InterPro" id="IPR012334">
    <property type="entry name" value="Pectin_lyas_fold"/>
</dbReference>
<proteinExistence type="inferred from homology"/>
<comment type="subcellular location">
    <subcellularLocation>
        <location evidence="1">Secreted</location>
        <location evidence="1">Cell wall</location>
    </subcellularLocation>
</comment>
<keyword evidence="10" id="KW-0732">Signal</keyword>
<dbReference type="InterPro" id="IPR006626">
    <property type="entry name" value="PbH1"/>
</dbReference>
<feature type="signal peptide" evidence="10">
    <location>
        <begin position="1"/>
        <end position="20"/>
    </location>
</feature>
<keyword evidence="3" id="KW-0134">Cell wall</keyword>
<keyword evidence="7" id="KW-0961">Cell wall biogenesis/degradation</keyword>
<evidence type="ECO:0000313" key="12">
    <source>
        <dbReference type="Proteomes" id="UP001141806"/>
    </source>
</evidence>
<keyword evidence="12" id="KW-1185">Reference proteome</keyword>
<evidence type="ECO:0000256" key="10">
    <source>
        <dbReference type="SAM" id="SignalP"/>
    </source>
</evidence>
<dbReference type="GO" id="GO:0071555">
    <property type="term" value="P:cell wall organization"/>
    <property type="evidence" value="ECO:0007669"/>
    <property type="project" value="UniProtKB-KW"/>
</dbReference>
<keyword evidence="5 9" id="KW-0378">Hydrolase</keyword>
<evidence type="ECO:0000256" key="4">
    <source>
        <dbReference type="ARBA" id="ARBA00022525"/>
    </source>
</evidence>
<dbReference type="InterPro" id="IPR000743">
    <property type="entry name" value="Glyco_hydro_28"/>
</dbReference>
<organism evidence="11 12">
    <name type="scientific">Protea cynaroides</name>
    <dbReference type="NCBI Taxonomy" id="273540"/>
    <lineage>
        <taxon>Eukaryota</taxon>
        <taxon>Viridiplantae</taxon>
        <taxon>Streptophyta</taxon>
        <taxon>Embryophyta</taxon>
        <taxon>Tracheophyta</taxon>
        <taxon>Spermatophyta</taxon>
        <taxon>Magnoliopsida</taxon>
        <taxon>Proteales</taxon>
        <taxon>Proteaceae</taxon>
        <taxon>Protea</taxon>
    </lineage>
</organism>
<dbReference type="Gene3D" id="2.160.20.10">
    <property type="entry name" value="Single-stranded right-handed beta-helix, Pectin lyase-like"/>
    <property type="match status" value="1"/>
</dbReference>
<accession>A0A9Q0JUJ0</accession>
<reference evidence="11" key="1">
    <citation type="journal article" date="2023" name="Plant J.">
        <title>The genome of the king protea, Protea cynaroides.</title>
        <authorList>
            <person name="Chang J."/>
            <person name="Duong T.A."/>
            <person name="Schoeman C."/>
            <person name="Ma X."/>
            <person name="Roodt D."/>
            <person name="Barker N."/>
            <person name="Li Z."/>
            <person name="Van de Peer Y."/>
            <person name="Mizrachi E."/>
        </authorList>
    </citation>
    <scope>NUCLEOTIDE SEQUENCE</scope>
    <source>
        <tissue evidence="11">Young leaves</tissue>
    </source>
</reference>
<evidence type="ECO:0008006" key="13">
    <source>
        <dbReference type="Google" id="ProtNLM"/>
    </source>
</evidence>
<dbReference type="AlphaFoldDB" id="A0A9Q0JUJ0"/>
<dbReference type="GO" id="GO:0005975">
    <property type="term" value="P:carbohydrate metabolic process"/>
    <property type="evidence" value="ECO:0007669"/>
    <property type="project" value="InterPro"/>
</dbReference>
<dbReference type="PROSITE" id="PS00502">
    <property type="entry name" value="POLYGALACTURONASE"/>
    <property type="match status" value="1"/>
</dbReference>
<evidence type="ECO:0000256" key="9">
    <source>
        <dbReference type="RuleBase" id="RU361169"/>
    </source>
</evidence>
<evidence type="ECO:0000256" key="8">
    <source>
        <dbReference type="PROSITE-ProRule" id="PRU10052"/>
    </source>
</evidence>
<dbReference type="PANTHER" id="PTHR31375">
    <property type="match status" value="1"/>
</dbReference>
<protein>
    <recommendedName>
        <fullName evidence="13">Polygalacturonase</fullName>
    </recommendedName>
</protein>
<evidence type="ECO:0000256" key="5">
    <source>
        <dbReference type="ARBA" id="ARBA00022801"/>
    </source>
</evidence>
<evidence type="ECO:0000256" key="3">
    <source>
        <dbReference type="ARBA" id="ARBA00022512"/>
    </source>
</evidence>
<evidence type="ECO:0000256" key="7">
    <source>
        <dbReference type="ARBA" id="ARBA00023316"/>
    </source>
</evidence>
<dbReference type="SUPFAM" id="SSF51126">
    <property type="entry name" value="Pectin lyase-like"/>
    <property type="match status" value="1"/>
</dbReference>
<name>A0A9Q0JUJ0_9MAGN</name>
<evidence type="ECO:0000256" key="6">
    <source>
        <dbReference type="ARBA" id="ARBA00023295"/>
    </source>
</evidence>
<dbReference type="EMBL" id="JAMYWD010000012">
    <property type="protein sequence ID" value="KAJ4952366.1"/>
    <property type="molecule type" value="Genomic_DNA"/>
</dbReference>
<feature type="active site" evidence="8">
    <location>
        <position position="238"/>
    </location>
</feature>
<evidence type="ECO:0000256" key="2">
    <source>
        <dbReference type="ARBA" id="ARBA00008834"/>
    </source>
</evidence>
<sequence length="389" mass="41826">MATFISFIPFLFLLLSSTYAIDINIVTDFRAAGDGKTDVNKAFLEAWAAACKSSEASTIHVPSKRFFLSPIEFQGPCNNSRITFILEGILVAPDYKEMTSSENWIMFNGINGLSIIGGGYLDGRGTTFWACKAAQNNDCPTGATSLAFYSSKDILVQNMRSINAKLFHMVVFSSQNVVIQGVHIHAPGDSPNTDGIHIQDSNNVRIFNTSIGTGDDCISIGPNTENVLIRRVACGPGHGISIGSLGWGESEETVQNVVVKNVVFNGTQNGLRIKAWGRPSNGFVKGVIFKEVVMKNVQTPIVIDQNYCPQIEGCPKQNSGIQISGITYTNIVGTSASPTAVFFNCSSTSPCKEISMQDIKLTYNDQTAESFCKNVGGTVAGVISPPSCL</sequence>
<dbReference type="FunFam" id="2.160.20.10:FF:000004">
    <property type="entry name" value="Pectin lyase-like superfamily protein"/>
    <property type="match status" value="1"/>
</dbReference>
<keyword evidence="6 9" id="KW-0326">Glycosidase</keyword>
<comment type="caution">
    <text evidence="11">The sequence shown here is derived from an EMBL/GenBank/DDBJ whole genome shotgun (WGS) entry which is preliminary data.</text>
</comment>
<evidence type="ECO:0000256" key="1">
    <source>
        <dbReference type="ARBA" id="ARBA00004191"/>
    </source>
</evidence>
<keyword evidence="4" id="KW-0964">Secreted</keyword>